<reference evidence="4 6" key="1">
    <citation type="submission" date="2019-03" db="EMBL/GenBank/DDBJ databases">
        <authorList>
            <person name="Gaulin E."/>
            <person name="Dumas B."/>
        </authorList>
    </citation>
    <scope>NUCLEOTIDE SEQUENCE [LARGE SCALE GENOMIC DNA]</scope>
    <source>
        <strain evidence="4">CBS 568.67</strain>
    </source>
</reference>
<evidence type="ECO:0000313" key="5">
    <source>
        <dbReference type="EMBL" id="VFT84036.1"/>
    </source>
</evidence>
<organism evidence="4 6">
    <name type="scientific">Aphanomyces stellatus</name>
    <dbReference type="NCBI Taxonomy" id="120398"/>
    <lineage>
        <taxon>Eukaryota</taxon>
        <taxon>Sar</taxon>
        <taxon>Stramenopiles</taxon>
        <taxon>Oomycota</taxon>
        <taxon>Saprolegniomycetes</taxon>
        <taxon>Saprolegniales</taxon>
        <taxon>Verrucalvaceae</taxon>
        <taxon>Aphanomyces</taxon>
    </lineage>
</organism>
<dbReference type="EMBL" id="VJMH01003658">
    <property type="protein sequence ID" value="KAF0705214.1"/>
    <property type="molecule type" value="Genomic_DNA"/>
</dbReference>
<feature type="coiled-coil region" evidence="1">
    <location>
        <begin position="35"/>
        <end position="101"/>
    </location>
</feature>
<dbReference type="EMBL" id="VJMH01002128">
    <property type="protein sequence ID" value="KAF0709977.1"/>
    <property type="molecule type" value="Genomic_DNA"/>
</dbReference>
<dbReference type="EMBL" id="CAADRA010003670">
    <property type="protein sequence ID" value="VFT84036.1"/>
    <property type="molecule type" value="Genomic_DNA"/>
</dbReference>
<dbReference type="AlphaFoldDB" id="A0A485KFR5"/>
<proteinExistence type="predicted"/>
<keyword evidence="1" id="KW-0175">Coiled coil</keyword>
<evidence type="ECO:0000313" key="2">
    <source>
        <dbReference type="EMBL" id="KAF0705214.1"/>
    </source>
</evidence>
<evidence type="ECO:0000313" key="3">
    <source>
        <dbReference type="EMBL" id="KAF0709977.1"/>
    </source>
</evidence>
<keyword evidence="6" id="KW-1185">Reference proteome</keyword>
<evidence type="ECO:0000313" key="4">
    <source>
        <dbReference type="EMBL" id="VFT82725.1"/>
    </source>
</evidence>
<accession>A0A485KFR5</accession>
<evidence type="ECO:0000256" key="1">
    <source>
        <dbReference type="SAM" id="Coils"/>
    </source>
</evidence>
<name>A0A485KFR5_9STRA</name>
<reference evidence="2" key="2">
    <citation type="submission" date="2019-06" db="EMBL/GenBank/DDBJ databases">
        <title>Genomics analysis of Aphanomyces spp. identifies a new class of oomycete effector associated with host adaptation.</title>
        <authorList>
            <person name="Gaulin E."/>
        </authorList>
    </citation>
    <scope>NUCLEOTIDE SEQUENCE</scope>
    <source>
        <strain evidence="2">CBS 578.67</strain>
    </source>
</reference>
<gene>
    <name evidence="4" type="primary">Aste57867_5685</name>
    <name evidence="5" type="synonym">Aste57867_7100</name>
    <name evidence="3" type="ORF">As57867_005672</name>
    <name evidence="2" type="ORF">As57867_007077</name>
    <name evidence="4" type="ORF">ASTE57867_5685</name>
    <name evidence="5" type="ORF">ASTE57867_7100</name>
</gene>
<sequence length="369" mass="42904">MVRRTEMSAMEKEAQASDRLAKTRLYFRNFMRTYRQKEKDEVQHLRSQIYDLEAQLEKLACASSTSASKTKDGRLPWNEVATALKEDMDGAMRRNADLKKKSQKLYVVLHGLYNWVLASSQVPESPNSSIPTWRNTSLLANPTGRRCGKEWIMRQMYESADDVFRQRQYPSMDSNEQFYDLNIQFSDDSFNVVARRQVNDKREFNYFVQRYRENLFTNMLLQGFIKTSSDNVAETTESTRLHQLIAASGEFVNILTAEFWDGLDRCMFVVQNIIDDETISGPNAAPKLLRHRTMWVEMRRIADGTTKMRNLYMVSQAFTKASGFLPLDVDAVNFYCDLGGCPPEWKELMFRRRVLNIFSEANIDHVGDE</sequence>
<evidence type="ECO:0000313" key="6">
    <source>
        <dbReference type="Proteomes" id="UP000332933"/>
    </source>
</evidence>
<protein>
    <submittedName>
        <fullName evidence="4">Aste57867_5685 protein</fullName>
    </submittedName>
    <submittedName>
        <fullName evidence="5">Aste57867_7100 protein</fullName>
    </submittedName>
</protein>
<dbReference type="Proteomes" id="UP000332933">
    <property type="component" value="Unassembled WGS sequence"/>
</dbReference>
<dbReference type="EMBL" id="CAADRA010002130">
    <property type="protein sequence ID" value="VFT82725.1"/>
    <property type="molecule type" value="Genomic_DNA"/>
</dbReference>